<name>A0A654CEW8_SPHMU</name>
<proteinExistence type="predicted"/>
<accession>A0A654CEW8</accession>
<organism evidence="1 2">
    <name type="scientific">Sphingobacterium multivorum</name>
    <dbReference type="NCBI Taxonomy" id="28454"/>
    <lineage>
        <taxon>Bacteria</taxon>
        <taxon>Pseudomonadati</taxon>
        <taxon>Bacteroidota</taxon>
        <taxon>Sphingobacteriia</taxon>
        <taxon>Sphingobacteriales</taxon>
        <taxon>Sphingobacteriaceae</taxon>
        <taxon>Sphingobacterium</taxon>
    </lineage>
</organism>
<reference evidence="1 2" key="1">
    <citation type="submission" date="2019-10" db="EMBL/GenBank/DDBJ databases">
        <authorList>
            <person name="Karimi E."/>
        </authorList>
    </citation>
    <scope>NUCLEOTIDE SEQUENCE [LARGE SCALE GENOMIC DNA]</scope>
    <source>
        <strain evidence="1">Sphingobacterium sp. 8BC</strain>
    </source>
</reference>
<dbReference type="AlphaFoldDB" id="A0A654CEW8"/>
<protein>
    <submittedName>
        <fullName evidence="1">Uncharacterized protein</fullName>
    </submittedName>
</protein>
<dbReference type="EMBL" id="CABWMV010000024">
    <property type="protein sequence ID" value="VXC91480.1"/>
    <property type="molecule type" value="Genomic_DNA"/>
</dbReference>
<gene>
    <name evidence="1" type="ORF">SPHINGO8BC_50851</name>
</gene>
<dbReference type="Proteomes" id="UP000432350">
    <property type="component" value="Unassembled WGS sequence"/>
</dbReference>
<evidence type="ECO:0000313" key="1">
    <source>
        <dbReference type="EMBL" id="VXC91480.1"/>
    </source>
</evidence>
<sequence>MRGTCLFYKVGHGLENIAQYEFNDKKLAYFN</sequence>
<evidence type="ECO:0000313" key="2">
    <source>
        <dbReference type="Proteomes" id="UP000432350"/>
    </source>
</evidence>